<keyword evidence="4" id="KW-1185">Reference proteome</keyword>
<proteinExistence type="predicted"/>
<dbReference type="STRING" id="633194.SAMN05421759_103306"/>
<dbReference type="Gene3D" id="1.10.101.10">
    <property type="entry name" value="PGBD-like superfamily/PGBD"/>
    <property type="match status" value="1"/>
</dbReference>
<accession>A0A1N7LZP1</accession>
<keyword evidence="1" id="KW-0732">Signal</keyword>
<dbReference type="OrthoDB" id="6810892at2"/>
<dbReference type="InterPro" id="IPR009003">
    <property type="entry name" value="Peptidase_S1_PA"/>
</dbReference>
<dbReference type="RefSeq" id="WP_076447011.1">
    <property type="nucleotide sequence ID" value="NZ_FTOQ01000003.1"/>
</dbReference>
<feature type="domain" description="Peptidoglycan binding-like" evidence="2">
    <location>
        <begin position="158"/>
        <end position="211"/>
    </location>
</feature>
<dbReference type="Pfam" id="PF01471">
    <property type="entry name" value="PG_binding_1"/>
    <property type="match status" value="1"/>
</dbReference>
<gene>
    <name evidence="3" type="ORF">SAMN05421759_103306</name>
</gene>
<reference evidence="4" key="1">
    <citation type="submission" date="2017-01" db="EMBL/GenBank/DDBJ databases">
        <authorList>
            <person name="Varghese N."/>
            <person name="Submissions S."/>
        </authorList>
    </citation>
    <scope>NUCLEOTIDE SEQUENCE [LARGE SCALE GENOMIC DNA]</scope>
    <source>
        <strain evidence="4">DSM 29430</strain>
    </source>
</reference>
<dbReference type="AlphaFoldDB" id="A0A1N7LZP1"/>
<evidence type="ECO:0000259" key="2">
    <source>
        <dbReference type="Pfam" id="PF01471"/>
    </source>
</evidence>
<dbReference type="EMBL" id="FTOQ01000003">
    <property type="protein sequence ID" value="SIS79171.1"/>
    <property type="molecule type" value="Genomic_DNA"/>
</dbReference>
<evidence type="ECO:0000313" key="3">
    <source>
        <dbReference type="EMBL" id="SIS79171.1"/>
    </source>
</evidence>
<dbReference type="InterPro" id="IPR036365">
    <property type="entry name" value="PGBD-like_sf"/>
</dbReference>
<dbReference type="Pfam" id="PF13365">
    <property type="entry name" value="Trypsin_2"/>
    <property type="match status" value="1"/>
</dbReference>
<dbReference type="Proteomes" id="UP000186684">
    <property type="component" value="Unassembled WGS sequence"/>
</dbReference>
<feature type="signal peptide" evidence="1">
    <location>
        <begin position="1"/>
        <end position="21"/>
    </location>
</feature>
<name>A0A1N7LZP1_9RHOB</name>
<dbReference type="SUPFAM" id="SSF47090">
    <property type="entry name" value="PGBD-like"/>
    <property type="match status" value="1"/>
</dbReference>
<sequence length="580" mass="61020">MTRSVLMAGSALWLLAGAAAAQEAHYIQIEAHPALAVAESRARDFAAQLPDVNGFSLGAGWYGIALGPYDEAEANRLRLALRSAGRIPPDSYVEEAEEYARRFFPVGADAVQSPAPAAEEGPQGTEEVRAAPVVTPAPQPDPDETVAEARRSEAQLTRAQRAELQVALRWAGFYQGGIDAAFGRGTRGAMAGWQEGNGFEVTGILTTRQRAELLRQYNAVLDGLEMTRVVDRRAGIEMAMPLGAVAYARSEAPFVHYDASGDLPARVLLISQPGDRQTLAGLYEIMQTLEIVPLGGPRERSRDRFTLTGANSRIVSHTEARLVDGAVKGFTLIWPAGDEERRSRVLALMQESFTPLAGVVLDPGTLSGDAQAIDLVAGLQVRQPKNVASGFFVDARGRVLTSAQAVAECGRITLDETTEAQIVAQADGVALLAPDTPLAPREVAVFRADVPRLQSEVAVSGFSYGGVLGAPTLSFGRLADLKGLNGEPGMARLEVAANPGDAGGPVFDGGGAVVGMLVPAVAEGRQLPDGVSFATASERLIALSSGAGVEIATGQGDAFMAPEDLTQVARAMTVLVSCWE</sequence>
<evidence type="ECO:0000256" key="1">
    <source>
        <dbReference type="SAM" id="SignalP"/>
    </source>
</evidence>
<evidence type="ECO:0000313" key="4">
    <source>
        <dbReference type="Proteomes" id="UP000186684"/>
    </source>
</evidence>
<feature type="chain" id="PRO_5011958546" evidence="1">
    <location>
        <begin position="22"/>
        <end position="580"/>
    </location>
</feature>
<dbReference type="InterPro" id="IPR002477">
    <property type="entry name" value="Peptidoglycan-bd-like"/>
</dbReference>
<dbReference type="Gene3D" id="2.40.10.120">
    <property type="match status" value="1"/>
</dbReference>
<organism evidence="3 4">
    <name type="scientific">Roseivivax lentus</name>
    <dbReference type="NCBI Taxonomy" id="633194"/>
    <lineage>
        <taxon>Bacteria</taxon>
        <taxon>Pseudomonadati</taxon>
        <taxon>Pseudomonadota</taxon>
        <taxon>Alphaproteobacteria</taxon>
        <taxon>Rhodobacterales</taxon>
        <taxon>Roseobacteraceae</taxon>
        <taxon>Roseivivax</taxon>
    </lineage>
</organism>
<protein>
    <submittedName>
        <fullName evidence="3">Putative peptidoglycan binding domain-containing protein</fullName>
    </submittedName>
</protein>
<dbReference type="InterPro" id="IPR036366">
    <property type="entry name" value="PGBDSf"/>
</dbReference>
<dbReference type="SUPFAM" id="SSF50494">
    <property type="entry name" value="Trypsin-like serine proteases"/>
    <property type="match status" value="1"/>
</dbReference>